<keyword evidence="2" id="KW-0479">Metal-binding</keyword>
<accession>A0ABR3DGS5</accession>
<dbReference type="SUPFAM" id="SSF56529">
    <property type="entry name" value="FAH"/>
    <property type="match status" value="1"/>
</dbReference>
<proteinExistence type="inferred from homology"/>
<organism evidence="4 5">
    <name type="scientific">Neurospora intermedia</name>
    <dbReference type="NCBI Taxonomy" id="5142"/>
    <lineage>
        <taxon>Eukaryota</taxon>
        <taxon>Fungi</taxon>
        <taxon>Dikarya</taxon>
        <taxon>Ascomycota</taxon>
        <taxon>Pezizomycotina</taxon>
        <taxon>Sordariomycetes</taxon>
        <taxon>Sordariomycetidae</taxon>
        <taxon>Sordariales</taxon>
        <taxon>Sordariaceae</taxon>
        <taxon>Neurospora</taxon>
    </lineage>
</organism>
<reference evidence="4 5" key="1">
    <citation type="submission" date="2023-09" db="EMBL/GenBank/DDBJ databases">
        <title>Multi-omics analysis of a traditional fermented food reveals byproduct-associated fungal strains for waste-to-food upcycling.</title>
        <authorList>
            <consortium name="Lawrence Berkeley National Laboratory"/>
            <person name="Rekdal V.M."/>
            <person name="Villalobos-Escobedo J.M."/>
            <person name="Rodriguez-Valeron N."/>
            <person name="Garcia M.O."/>
            <person name="Vasquez D.P."/>
            <person name="Damayanti I."/>
            <person name="Sorensen P.M."/>
            <person name="Baidoo E.E."/>
            <person name="De Carvalho A.C."/>
            <person name="Riley R."/>
            <person name="Lipzen A."/>
            <person name="He G."/>
            <person name="Yan M."/>
            <person name="Haridas S."/>
            <person name="Daum C."/>
            <person name="Yoshinaga Y."/>
            <person name="Ng V."/>
            <person name="Grigoriev I.V."/>
            <person name="Munk R."/>
            <person name="Nuraida L."/>
            <person name="Wijaya C.H."/>
            <person name="Morales P.-C."/>
            <person name="Keasling J.D."/>
        </authorList>
    </citation>
    <scope>NUCLEOTIDE SEQUENCE [LARGE SCALE GENOMIC DNA]</scope>
    <source>
        <strain evidence="4 5">FGSC 2613</strain>
    </source>
</reference>
<protein>
    <recommendedName>
        <fullName evidence="3">Fumarylacetoacetase-like C-terminal domain-containing protein</fullName>
    </recommendedName>
</protein>
<evidence type="ECO:0000313" key="4">
    <source>
        <dbReference type="EMBL" id="KAL0471875.1"/>
    </source>
</evidence>
<comment type="similarity">
    <text evidence="1">Belongs to the FAH family.</text>
</comment>
<dbReference type="InterPro" id="IPR036663">
    <property type="entry name" value="Fumarylacetoacetase_C_sf"/>
</dbReference>
<name>A0ABR3DGS5_NEUIN</name>
<dbReference type="InterPro" id="IPR011234">
    <property type="entry name" value="Fumarylacetoacetase-like_C"/>
</dbReference>
<dbReference type="Gene3D" id="3.90.850.10">
    <property type="entry name" value="Fumarylacetoacetase-like, C-terminal domain"/>
    <property type="match status" value="1"/>
</dbReference>
<gene>
    <name evidence="4" type="ORF">QR685DRAFT_570597</name>
</gene>
<keyword evidence="5" id="KW-1185">Reference proteome</keyword>
<dbReference type="Pfam" id="PF01557">
    <property type="entry name" value="FAA_hydrolase"/>
    <property type="match status" value="1"/>
</dbReference>
<evidence type="ECO:0000256" key="1">
    <source>
        <dbReference type="ARBA" id="ARBA00010211"/>
    </source>
</evidence>
<evidence type="ECO:0000313" key="5">
    <source>
        <dbReference type="Proteomes" id="UP001451303"/>
    </source>
</evidence>
<dbReference type="EMBL" id="JAVLET010000003">
    <property type="protein sequence ID" value="KAL0471875.1"/>
    <property type="molecule type" value="Genomic_DNA"/>
</dbReference>
<dbReference type="Proteomes" id="UP001451303">
    <property type="component" value="Unassembled WGS sequence"/>
</dbReference>
<sequence>MSFSRLVRFVPKGDDSKVLIGEPVDSQVDVGAAVRKGEDVEVNVYSGTSVLDAGSPTGNKAIIDRILSPVTAQEAGTIRCIGLNYKKHAEEAKMSIPEIPTLFLKPATALADPYPALTPIPKHTIESDSADYESELAVIIGKNCKNVSEADALDYVLGYTASNDISSRASQFAQTQWCYSKGFDGSCPIGPVLVSKEVIGDVGGLKVRGLKNGKVVQESPLTDLIFSVQEIISFLSQGTTLPKGTVIITGTPAGVGFAKNPKELLHDGDEFVVEILPHIGSLHNVMKNEQ</sequence>
<evidence type="ECO:0000259" key="3">
    <source>
        <dbReference type="Pfam" id="PF01557"/>
    </source>
</evidence>
<feature type="domain" description="Fumarylacetoacetase-like C-terminal" evidence="3">
    <location>
        <begin position="77"/>
        <end position="285"/>
    </location>
</feature>
<evidence type="ECO:0000256" key="2">
    <source>
        <dbReference type="ARBA" id="ARBA00022723"/>
    </source>
</evidence>
<dbReference type="PANTHER" id="PTHR11820:SF7">
    <property type="entry name" value="ACYLPYRUVASE FAHD1, MITOCHONDRIAL"/>
    <property type="match status" value="1"/>
</dbReference>
<dbReference type="PANTHER" id="PTHR11820">
    <property type="entry name" value="ACYLPYRUVASE"/>
    <property type="match status" value="1"/>
</dbReference>
<comment type="caution">
    <text evidence="4">The sequence shown here is derived from an EMBL/GenBank/DDBJ whole genome shotgun (WGS) entry which is preliminary data.</text>
</comment>